<name>A0A0V1F8S0_TRIPS</name>
<dbReference type="OrthoDB" id="5914552at2759"/>
<keyword evidence="2" id="KW-1185">Reference proteome</keyword>
<proteinExistence type="predicted"/>
<dbReference type="AlphaFoldDB" id="A0A0V1F8S0"/>
<dbReference type="EMBL" id="JYDT01000186">
    <property type="protein sequence ID" value="KRY82162.1"/>
    <property type="molecule type" value="Genomic_DNA"/>
</dbReference>
<gene>
    <name evidence="1" type="ORF">T4D_782</name>
</gene>
<evidence type="ECO:0000313" key="1">
    <source>
        <dbReference type="EMBL" id="KRY82162.1"/>
    </source>
</evidence>
<dbReference type="Proteomes" id="UP000054995">
    <property type="component" value="Unassembled WGS sequence"/>
</dbReference>
<evidence type="ECO:0000313" key="2">
    <source>
        <dbReference type="Proteomes" id="UP000054995"/>
    </source>
</evidence>
<protein>
    <submittedName>
        <fullName evidence="1">Uncharacterized protein</fullName>
    </submittedName>
</protein>
<sequence length="74" mass="8843">MLGIIFDVVVKYSLKQQRLLQYFIVFENSIFPHFPPFLINMKKVVTARLVLRMKNSIRLLLIILFHLIDQKNLI</sequence>
<accession>A0A0V1F8S0</accession>
<reference evidence="1 2" key="1">
    <citation type="submission" date="2015-01" db="EMBL/GenBank/DDBJ databases">
        <title>Evolution of Trichinella species and genotypes.</title>
        <authorList>
            <person name="Korhonen P.K."/>
            <person name="Edoardo P."/>
            <person name="Giuseppe L.R."/>
            <person name="Gasser R.B."/>
        </authorList>
    </citation>
    <scope>NUCLEOTIDE SEQUENCE [LARGE SCALE GENOMIC DNA]</scope>
    <source>
        <strain evidence="1">ISS470</strain>
    </source>
</reference>
<comment type="caution">
    <text evidence="1">The sequence shown here is derived from an EMBL/GenBank/DDBJ whole genome shotgun (WGS) entry which is preliminary data.</text>
</comment>
<organism evidence="1 2">
    <name type="scientific">Trichinella pseudospiralis</name>
    <name type="common">Parasitic roundworm</name>
    <dbReference type="NCBI Taxonomy" id="6337"/>
    <lineage>
        <taxon>Eukaryota</taxon>
        <taxon>Metazoa</taxon>
        <taxon>Ecdysozoa</taxon>
        <taxon>Nematoda</taxon>
        <taxon>Enoplea</taxon>
        <taxon>Dorylaimia</taxon>
        <taxon>Trichinellida</taxon>
        <taxon>Trichinellidae</taxon>
        <taxon>Trichinella</taxon>
    </lineage>
</organism>